<proteinExistence type="predicted"/>
<dbReference type="HOGENOM" id="CLU_331175_0_0_9"/>
<evidence type="ECO:0000313" key="2">
    <source>
        <dbReference type="Proteomes" id="UP000016662"/>
    </source>
</evidence>
<dbReference type="AlphaFoldDB" id="U2KYH4"/>
<organism evidence="1 2">
    <name type="scientific">Ruminococcus callidus ATCC 27760</name>
    <dbReference type="NCBI Taxonomy" id="411473"/>
    <lineage>
        <taxon>Bacteria</taxon>
        <taxon>Bacillati</taxon>
        <taxon>Bacillota</taxon>
        <taxon>Clostridia</taxon>
        <taxon>Eubacteriales</taxon>
        <taxon>Oscillospiraceae</taxon>
        <taxon>Ruminococcus</taxon>
    </lineage>
</organism>
<evidence type="ECO:0000313" key="1">
    <source>
        <dbReference type="EMBL" id="ERJ97347.1"/>
    </source>
</evidence>
<name>U2KYH4_9FIRM</name>
<dbReference type="STRING" id="411473.RUMCAL_00419"/>
<accession>U2KYH4</accession>
<sequence>MKKPPEKALAPNMTVVPTLRIAFADQITHPFYIILTGFLNRSIISTLSKSTSSNSEDGDFLGPAEFPWSSKIVFQTPAAYASLYASTDYIRSFPKQNDAVHVTTDSVIDTETTNPIDFYAQNSPVSTIDINVQKLKTVKTGASVLATYSASDDLPPALYGMRLKSAVSNSNNPYIASVESPVYGLFHGDESDASKLDYTMSDSDWTTLSLVSKNKKDAGYTISKTILKSIWNKLCQDSYKYSYAKNLFYINMQDDCAFSLFPASEIQTLEQYIQLLKTPDSAFATYKVQFDNPVSIKNKLYYNFTIGCHPGTDSVFWLTFGVSSDDIALPNAMCPIDTTAPGTVKLYTNQDTAKILEDSYPNNTALIRDSNYVIHQLNQYQDVVPISKVETSSVLNDLYVYNLNMINPYLVVDGNSPRNGVTVNALSGYDASKSVWDNEPNTYTITYNEETLSGTYLQSHPEEKLKYNEPVVIVKKRIVGYLSDKIKNLCGYEYDPDTKKLKSGGYWDNAVLILSTIPESRRTDYYYIVPSTRSDTTRTQDTFAWPVRKSDNYVDVTVQYRIRIFVTKTTNSGVISSEYKIPSMSNTVQLSDGTATQSGLLGSMWNNGSSSDGLTYNHGWAYIHTDDQVHTILKDAMTPLNGQNSCIYEGDTLLPMYSLYHTNMTASDAFGVQSMTNAGILSKFQSMSLHDFLVTAITTDMGTGQTLNNNISAHRENLIQSVSFYTNGKHESGAFTSAGDLLFTLQNKVSTDTVEKTMLLSVPSMYQDSVGNAPQCAMIQTGNLKSRVLSLSDHENSPYGLYGTSGTIQSKSVGKLTWMQLLNALAGDKTLDLLTDQIRQLISALSTCGDGEWKIKIENGKIALV</sequence>
<dbReference type="PATRIC" id="fig|411473.3.peg.318"/>
<reference evidence="1 2" key="1">
    <citation type="submission" date="2013-07" db="EMBL/GenBank/DDBJ databases">
        <authorList>
            <person name="Weinstock G."/>
            <person name="Sodergren E."/>
            <person name="Wylie T."/>
            <person name="Fulton L."/>
            <person name="Fulton R."/>
            <person name="Fronick C."/>
            <person name="O'Laughlin M."/>
            <person name="Godfrey J."/>
            <person name="Miner T."/>
            <person name="Herter B."/>
            <person name="Appelbaum E."/>
            <person name="Cordes M."/>
            <person name="Lek S."/>
            <person name="Wollam A."/>
            <person name="Pepin K.H."/>
            <person name="Palsikar V.B."/>
            <person name="Mitreva M."/>
            <person name="Wilson R.K."/>
        </authorList>
    </citation>
    <scope>NUCLEOTIDE SEQUENCE [LARGE SCALE GENOMIC DNA]</scope>
    <source>
        <strain evidence="1 2">ATCC 27760</strain>
    </source>
</reference>
<comment type="caution">
    <text evidence="1">The sequence shown here is derived from an EMBL/GenBank/DDBJ whole genome shotgun (WGS) entry which is preliminary data.</text>
</comment>
<dbReference type="EMBL" id="AWVF01000031">
    <property type="protein sequence ID" value="ERJ97347.1"/>
    <property type="molecule type" value="Genomic_DNA"/>
</dbReference>
<keyword evidence="2" id="KW-1185">Reference proteome</keyword>
<gene>
    <name evidence="1" type="ORF">RUMCAL_00419</name>
</gene>
<dbReference type="Proteomes" id="UP000016662">
    <property type="component" value="Unassembled WGS sequence"/>
</dbReference>
<protein>
    <submittedName>
        <fullName evidence="1">Uncharacterized protein</fullName>
    </submittedName>
</protein>